<feature type="compositionally biased region" description="Low complexity" evidence="1">
    <location>
        <begin position="179"/>
        <end position="188"/>
    </location>
</feature>
<reference evidence="3" key="1">
    <citation type="journal article" date="2009" name="Science">
        <title>The B73 maize genome: complexity, diversity, and dynamics.</title>
        <authorList>
            <person name="Schnable P.S."/>
            <person name="Ware D."/>
            <person name="Fulton R.S."/>
            <person name="Stein J.C."/>
            <person name="Wei F."/>
            <person name="Pasternak S."/>
            <person name="Liang C."/>
            <person name="Zhang J."/>
            <person name="Fulton L."/>
            <person name="Graves T.A."/>
            <person name="Minx P."/>
            <person name="Reily A.D."/>
            <person name="Courtney L."/>
            <person name="Kruchowski S.S."/>
            <person name="Tomlinson C."/>
            <person name="Strong C."/>
            <person name="Delehaunty K."/>
            <person name="Fronick C."/>
            <person name="Courtney B."/>
            <person name="Rock S.M."/>
            <person name="Belter E."/>
            <person name="Du F."/>
            <person name="Kim K."/>
            <person name="Abbott R.M."/>
            <person name="Cotton M."/>
            <person name="Levy A."/>
            <person name="Marchetto P."/>
            <person name="Ochoa K."/>
            <person name="Jackson S.M."/>
            <person name="Gillam B."/>
            <person name="Chen W."/>
            <person name="Yan L."/>
            <person name="Higginbotham J."/>
            <person name="Cardenas M."/>
            <person name="Waligorski J."/>
            <person name="Applebaum E."/>
            <person name="Phelps L."/>
            <person name="Falcone J."/>
            <person name="Kanchi K."/>
            <person name="Thane T."/>
            <person name="Scimone A."/>
            <person name="Thane N."/>
            <person name="Henke J."/>
            <person name="Wang T."/>
            <person name="Ruppert J."/>
            <person name="Shah N."/>
            <person name="Rotter K."/>
            <person name="Hodges J."/>
            <person name="Ingenthron E."/>
            <person name="Cordes M."/>
            <person name="Kohlberg S."/>
            <person name="Sgro J."/>
            <person name="Delgado B."/>
            <person name="Mead K."/>
            <person name="Chinwalla A."/>
            <person name="Leonard S."/>
            <person name="Crouse K."/>
            <person name="Collura K."/>
            <person name="Kudrna D."/>
            <person name="Currie J."/>
            <person name="He R."/>
            <person name="Angelova A."/>
            <person name="Rajasekar S."/>
            <person name="Mueller T."/>
            <person name="Lomeli R."/>
            <person name="Scara G."/>
            <person name="Ko A."/>
            <person name="Delaney K."/>
            <person name="Wissotski M."/>
            <person name="Lopez G."/>
            <person name="Campos D."/>
            <person name="Braidotti M."/>
            <person name="Ashley E."/>
            <person name="Golser W."/>
            <person name="Kim H."/>
            <person name="Lee S."/>
            <person name="Lin J."/>
            <person name="Dujmic Z."/>
            <person name="Kim W."/>
            <person name="Talag J."/>
            <person name="Zuccolo A."/>
            <person name="Fan C."/>
            <person name="Sebastian A."/>
            <person name="Kramer M."/>
            <person name="Spiegel L."/>
            <person name="Nascimento L."/>
            <person name="Zutavern T."/>
            <person name="Miller B."/>
            <person name="Ambroise C."/>
            <person name="Muller S."/>
            <person name="Spooner W."/>
            <person name="Narechania A."/>
            <person name="Ren L."/>
            <person name="Wei S."/>
            <person name="Kumari S."/>
            <person name="Faga B."/>
            <person name="Levy M.J."/>
            <person name="McMahan L."/>
            <person name="Van Buren P."/>
            <person name="Vaughn M.W."/>
            <person name="Ying K."/>
            <person name="Yeh C.-T."/>
            <person name="Emrich S.J."/>
            <person name="Jia Y."/>
            <person name="Kalyanaraman A."/>
            <person name="Hsia A.-P."/>
            <person name="Barbazuk W.B."/>
            <person name="Baucom R.S."/>
            <person name="Brutnell T.P."/>
            <person name="Carpita N.C."/>
            <person name="Chaparro C."/>
            <person name="Chia J.-M."/>
            <person name="Deragon J.-M."/>
            <person name="Estill J.C."/>
            <person name="Fu Y."/>
            <person name="Jeddeloh J.A."/>
            <person name="Han Y."/>
            <person name="Lee H."/>
            <person name="Li P."/>
            <person name="Lisch D.R."/>
            <person name="Liu S."/>
            <person name="Liu Z."/>
            <person name="Nagel D.H."/>
            <person name="McCann M.C."/>
            <person name="SanMiguel P."/>
            <person name="Myers A.M."/>
            <person name="Nettleton D."/>
            <person name="Nguyen J."/>
            <person name="Penning B.W."/>
            <person name="Ponnala L."/>
            <person name="Schneider K.L."/>
            <person name="Schwartz D.C."/>
            <person name="Sharma A."/>
            <person name="Soderlund C."/>
            <person name="Springer N.M."/>
            <person name="Sun Q."/>
            <person name="Wang H."/>
            <person name="Waterman M."/>
            <person name="Westerman R."/>
            <person name="Wolfgruber T.K."/>
            <person name="Yang L."/>
            <person name="Yu Y."/>
            <person name="Zhang L."/>
            <person name="Zhou S."/>
            <person name="Zhu Q."/>
            <person name="Bennetzen J.L."/>
            <person name="Dawe R.K."/>
            <person name="Jiang J."/>
            <person name="Jiang N."/>
            <person name="Presting G.G."/>
            <person name="Wessler S.R."/>
            <person name="Aluru S."/>
            <person name="Martienssen R.A."/>
            <person name="Clifton S.W."/>
            <person name="McCombie W.R."/>
            <person name="Wing R.A."/>
            <person name="Wilson R.K."/>
        </authorList>
    </citation>
    <scope>NUCLEOTIDE SEQUENCE [LARGE SCALE GENOMIC DNA]</scope>
    <source>
        <strain evidence="3">cv. B73</strain>
    </source>
</reference>
<feature type="compositionally biased region" description="Pro residues" evidence="1">
    <location>
        <begin position="16"/>
        <end position="25"/>
    </location>
</feature>
<dbReference type="Gramene" id="Zm00001eb171740_T001">
    <property type="protein sequence ID" value="Zm00001eb171740_P001"/>
    <property type="gene ID" value="Zm00001eb171740"/>
</dbReference>
<reference evidence="2" key="3">
    <citation type="submission" date="2021-05" db="UniProtKB">
        <authorList>
            <consortium name="EnsemblPlants"/>
        </authorList>
    </citation>
    <scope>IDENTIFICATION</scope>
    <source>
        <strain evidence="2">cv. B73</strain>
    </source>
</reference>
<name>A0A804NML7_MAIZE</name>
<dbReference type="AlphaFoldDB" id="A0A804NML7"/>
<evidence type="ECO:0000313" key="2">
    <source>
        <dbReference type="EnsemblPlants" id="Zm00001eb171740_P002"/>
    </source>
</evidence>
<dbReference type="EnsemblPlants" id="Zm00001eb171740_T001">
    <property type="protein sequence ID" value="Zm00001eb171740_P001"/>
    <property type="gene ID" value="Zm00001eb171740"/>
</dbReference>
<proteinExistence type="predicted"/>
<protein>
    <submittedName>
        <fullName evidence="2">Uncharacterized protein</fullName>
    </submittedName>
</protein>
<organism evidence="2 3">
    <name type="scientific">Zea mays</name>
    <name type="common">Maize</name>
    <dbReference type="NCBI Taxonomy" id="4577"/>
    <lineage>
        <taxon>Eukaryota</taxon>
        <taxon>Viridiplantae</taxon>
        <taxon>Streptophyta</taxon>
        <taxon>Embryophyta</taxon>
        <taxon>Tracheophyta</taxon>
        <taxon>Spermatophyta</taxon>
        <taxon>Magnoliopsida</taxon>
        <taxon>Liliopsida</taxon>
        <taxon>Poales</taxon>
        <taxon>Poaceae</taxon>
        <taxon>PACMAD clade</taxon>
        <taxon>Panicoideae</taxon>
        <taxon>Andropogonodae</taxon>
        <taxon>Andropogoneae</taxon>
        <taxon>Tripsacinae</taxon>
        <taxon>Zea</taxon>
    </lineage>
</organism>
<dbReference type="EnsemblPlants" id="Zm00001eb171740_T002">
    <property type="protein sequence ID" value="Zm00001eb171740_P002"/>
    <property type="gene ID" value="Zm00001eb171740"/>
</dbReference>
<accession>A0A804NML7</accession>
<feature type="region of interest" description="Disordered" evidence="1">
    <location>
        <begin position="388"/>
        <end position="407"/>
    </location>
</feature>
<sequence>MSLSPSAPARVLLPLPRSPPWPSRPPLQAVEQPSSLPGRDLAVKLSQRSSSVSHGARLLPSWRSAVPARPAALTSARLWRPAAPPLSPSSPSCSDLTLWPWKSANSPWVPLVLTLLFSPSSLRLGAPLQVTSTAPSRRCCSLVLAPAFIPNADSPCPQPWRWPSLPLLPCSDFAQPSPSTRPSCRSSSHLPWRSAPARTAPLRSTSPCHGARPWAIVFIFGRALLRPPDHHRNTRGLEALRRLGSACSSSLRRARSSSIGLRRVRICRRVVEPRPPLLDYQAGSLIRVLLAVDFPRLWLRRSLLESSLPVFSSRQLLTCSTPRSRARRRLIVSCSPLQAHYSFRPCKLTTARPQASAFLCMLCAVDPRCVPTCLSIPMSGLSIARGSSSTWSLPPPQPHRPASRPCV</sequence>
<feature type="region of interest" description="Disordered" evidence="1">
    <location>
        <begin position="1"/>
        <end position="38"/>
    </location>
</feature>
<evidence type="ECO:0000313" key="3">
    <source>
        <dbReference type="Proteomes" id="UP000007305"/>
    </source>
</evidence>
<dbReference type="Proteomes" id="UP000007305">
    <property type="component" value="Chromosome 4"/>
</dbReference>
<evidence type="ECO:0000256" key="1">
    <source>
        <dbReference type="SAM" id="MobiDB-lite"/>
    </source>
</evidence>
<dbReference type="Gramene" id="Zm00001eb171740_T002">
    <property type="protein sequence ID" value="Zm00001eb171740_P002"/>
    <property type="gene ID" value="Zm00001eb171740"/>
</dbReference>
<feature type="region of interest" description="Disordered" evidence="1">
    <location>
        <begin position="179"/>
        <end position="207"/>
    </location>
</feature>
<reference evidence="2" key="2">
    <citation type="submission" date="2019-07" db="EMBL/GenBank/DDBJ databases">
        <authorList>
            <person name="Seetharam A."/>
            <person name="Woodhouse M."/>
            <person name="Cannon E."/>
        </authorList>
    </citation>
    <scope>NUCLEOTIDE SEQUENCE [LARGE SCALE GENOMIC DNA]</scope>
    <source>
        <strain evidence="2">cv. B73</strain>
    </source>
</reference>
<feature type="compositionally biased region" description="Low complexity" evidence="1">
    <location>
        <begin position="1"/>
        <end position="15"/>
    </location>
</feature>
<keyword evidence="3" id="KW-1185">Reference proteome</keyword>